<evidence type="ECO:0000313" key="4">
    <source>
        <dbReference type="Proteomes" id="UP001500751"/>
    </source>
</evidence>
<organism evidence="3 4">
    <name type="scientific">Catenulispora yoronensis</name>
    <dbReference type="NCBI Taxonomy" id="450799"/>
    <lineage>
        <taxon>Bacteria</taxon>
        <taxon>Bacillati</taxon>
        <taxon>Actinomycetota</taxon>
        <taxon>Actinomycetes</taxon>
        <taxon>Catenulisporales</taxon>
        <taxon>Catenulisporaceae</taxon>
        <taxon>Catenulispora</taxon>
    </lineage>
</organism>
<feature type="domain" description="ATP-citrate synthase/succinyl-CoA ligase C-terminal" evidence="2">
    <location>
        <begin position="362"/>
        <end position="519"/>
    </location>
</feature>
<keyword evidence="4" id="KW-1185">Reference proteome</keyword>
<dbReference type="Pfam" id="PF00549">
    <property type="entry name" value="Ligase_CoA"/>
    <property type="match status" value="1"/>
</dbReference>
<accession>A0ABN2V8X5</accession>
<reference evidence="3 4" key="1">
    <citation type="journal article" date="2019" name="Int. J. Syst. Evol. Microbiol.">
        <title>The Global Catalogue of Microorganisms (GCM) 10K type strain sequencing project: providing services to taxonomists for standard genome sequencing and annotation.</title>
        <authorList>
            <consortium name="The Broad Institute Genomics Platform"/>
            <consortium name="The Broad Institute Genome Sequencing Center for Infectious Disease"/>
            <person name="Wu L."/>
            <person name="Ma J."/>
        </authorList>
    </citation>
    <scope>NUCLEOTIDE SEQUENCE [LARGE SCALE GENOMIC DNA]</scope>
    <source>
        <strain evidence="3 4">JCM 16014</strain>
    </source>
</reference>
<protein>
    <submittedName>
        <fullName evidence="3">Acyl-CoA synthetase FdrA</fullName>
    </submittedName>
</protein>
<name>A0ABN2V8X5_9ACTN</name>
<gene>
    <name evidence="3" type="primary">fdrA</name>
    <name evidence="3" type="ORF">GCM10009839_75440</name>
</gene>
<dbReference type="InterPro" id="IPR005811">
    <property type="entry name" value="SUCC_ACL_C"/>
</dbReference>
<dbReference type="SUPFAM" id="SSF52210">
    <property type="entry name" value="Succinyl-CoA synthetase domains"/>
    <property type="match status" value="2"/>
</dbReference>
<dbReference type="Gene3D" id="3.40.50.261">
    <property type="entry name" value="Succinyl-CoA synthetase domains"/>
    <property type="match status" value="2"/>
</dbReference>
<proteinExistence type="predicted"/>
<comment type="caution">
    <text evidence="3">The sequence shown here is derived from an EMBL/GenBank/DDBJ whole genome shotgun (WGS) entry which is preliminary data.</text>
</comment>
<feature type="compositionally biased region" description="Low complexity" evidence="1">
    <location>
        <begin position="97"/>
        <end position="109"/>
    </location>
</feature>
<feature type="region of interest" description="Disordered" evidence="1">
    <location>
        <begin position="97"/>
        <end position="118"/>
    </location>
</feature>
<dbReference type="RefSeq" id="WP_344670506.1">
    <property type="nucleotide sequence ID" value="NZ_BAAAQN010000062.1"/>
</dbReference>
<evidence type="ECO:0000256" key="1">
    <source>
        <dbReference type="SAM" id="MobiDB-lite"/>
    </source>
</evidence>
<dbReference type="EMBL" id="BAAAQN010000062">
    <property type="protein sequence ID" value="GAA2055626.1"/>
    <property type="molecule type" value="Genomic_DNA"/>
</dbReference>
<sequence length="524" mass="53712">MPVSVAEARPTVDHLEVRRGEYHDSVTLMLAARAVAAVPGVAHVLVAMGTDLNLALLADLGHPRPDAGPTDLLIAFTCPDPATETTALSTLTGALTPTPSPGGPITAPGPTTPAPTPHPRTTAGALGRTGALLTLISTPGLASVPEAMEALQYGASVVIFSDNIPTTHEIRLKDEACRRGLLVMGPDCGTVILHGIGLGFANTTRPGPISLVAASGTGAQQLISLLDAAQTGIRHCIGVGGRDLSEAVAGRSTHAALDALAADEETTLIVVVSKPPHPTVAAAIRTHAAHLAKPVLLAFIGPDHPTLTTTAERILATLDHHPPPTWPHWPPTTTSHVTTEPGPARSHTIRSHTVRGHIIRGLFSGGTLCAEAEAVMTRAGAASPTTPADTAEPLTAVAHTAVPHTTAHLTDFGADAYTRGRPHPMIDNTLRLRAVAEAVADPRVGVLLLDVVLGRGAHPDPAAELVPAVAAACEKGVQVVVSMCGTSGDPQGLDRQARAFADAGAWVYLSNAEAAMAAARLAVH</sequence>
<dbReference type="InterPro" id="IPR016102">
    <property type="entry name" value="Succinyl-CoA_synth-like"/>
</dbReference>
<evidence type="ECO:0000259" key="2">
    <source>
        <dbReference type="Pfam" id="PF00549"/>
    </source>
</evidence>
<dbReference type="PANTHER" id="PTHR11117">
    <property type="entry name" value="SUCCINYL-COA LIGASE SUBUNIT ALPHA"/>
    <property type="match status" value="1"/>
</dbReference>
<dbReference type="PANTHER" id="PTHR11117:SF24">
    <property type="entry name" value="PROTEIN FDRA"/>
    <property type="match status" value="1"/>
</dbReference>
<dbReference type="Gene3D" id="3.40.50.720">
    <property type="entry name" value="NAD(P)-binding Rossmann-like Domain"/>
    <property type="match status" value="1"/>
</dbReference>
<evidence type="ECO:0000313" key="3">
    <source>
        <dbReference type="EMBL" id="GAA2055626.1"/>
    </source>
</evidence>
<dbReference type="Proteomes" id="UP001500751">
    <property type="component" value="Unassembled WGS sequence"/>
</dbReference>